<dbReference type="Proteomes" id="UP000262583">
    <property type="component" value="Chromosome"/>
</dbReference>
<gene>
    <name evidence="1" type="ORF">BRCON_1386</name>
</gene>
<proteinExistence type="predicted"/>
<organism evidence="1 2">
    <name type="scientific">Sumerlaea chitinivorans</name>
    <dbReference type="NCBI Taxonomy" id="2250252"/>
    <lineage>
        <taxon>Bacteria</taxon>
        <taxon>Candidatus Sumerlaeota</taxon>
        <taxon>Candidatus Sumerlaeia</taxon>
        <taxon>Candidatus Sumerlaeales</taxon>
        <taxon>Candidatus Sumerlaeaceae</taxon>
        <taxon>Candidatus Sumerlaea</taxon>
    </lineage>
</organism>
<evidence type="ECO:0000313" key="1">
    <source>
        <dbReference type="EMBL" id="AXA36163.1"/>
    </source>
</evidence>
<protein>
    <submittedName>
        <fullName evidence="1">Uncharacterized protein</fullName>
    </submittedName>
</protein>
<accession>A0A2Z4Y6N7</accession>
<name>A0A2Z4Y6N7_SUMC1</name>
<sequence length="38" mass="4304">MLIYLAPRFPERTYGCLGKTVLDAGDIFSSQQRSERAL</sequence>
<evidence type="ECO:0000313" key="2">
    <source>
        <dbReference type="Proteomes" id="UP000262583"/>
    </source>
</evidence>
<dbReference type="KEGG" id="schv:BRCON_1386"/>
<dbReference type="EMBL" id="CP030759">
    <property type="protein sequence ID" value="AXA36163.1"/>
    <property type="molecule type" value="Genomic_DNA"/>
</dbReference>
<reference evidence="1 2" key="1">
    <citation type="submission" date="2018-05" db="EMBL/GenBank/DDBJ databases">
        <title>A metagenomic window into the 2 km-deep terrestrial subsurface aquifer revealed taxonomically and functionally diverse microbial community comprising novel uncultured bacterial lineages.</title>
        <authorList>
            <person name="Kadnikov V.V."/>
            <person name="Mardanov A.V."/>
            <person name="Beletsky A.V."/>
            <person name="Banks D."/>
            <person name="Pimenov N.V."/>
            <person name="Frank Y.A."/>
            <person name="Karnachuk O.V."/>
            <person name="Ravin N.V."/>
        </authorList>
    </citation>
    <scope>NUCLEOTIDE SEQUENCE [LARGE SCALE GENOMIC DNA]</scope>
    <source>
        <strain evidence="1">BY</strain>
    </source>
</reference>
<dbReference type="AlphaFoldDB" id="A0A2Z4Y6N7"/>